<evidence type="ECO:0000313" key="1">
    <source>
        <dbReference type="EMBL" id="QJA48457.1"/>
    </source>
</evidence>
<evidence type="ECO:0000313" key="2">
    <source>
        <dbReference type="EMBL" id="QJA73360.1"/>
    </source>
</evidence>
<dbReference type="EMBL" id="MT144085">
    <property type="protein sequence ID" value="QJA48457.1"/>
    <property type="molecule type" value="Genomic_DNA"/>
</dbReference>
<proteinExistence type="predicted"/>
<evidence type="ECO:0000313" key="3">
    <source>
        <dbReference type="EMBL" id="QJA92208.1"/>
    </source>
</evidence>
<dbReference type="EMBL" id="MT142022">
    <property type="protein sequence ID" value="QJA73360.1"/>
    <property type="molecule type" value="Genomic_DNA"/>
</dbReference>
<protein>
    <submittedName>
        <fullName evidence="1">Uncharacterized protein</fullName>
    </submittedName>
</protein>
<reference evidence="1" key="1">
    <citation type="submission" date="2020-03" db="EMBL/GenBank/DDBJ databases">
        <title>The deep terrestrial virosphere.</title>
        <authorList>
            <person name="Holmfeldt K."/>
            <person name="Nilsson E."/>
            <person name="Simone D."/>
            <person name="Lopez-Fernandez M."/>
            <person name="Wu X."/>
            <person name="de Brujin I."/>
            <person name="Lundin D."/>
            <person name="Andersson A."/>
            <person name="Bertilsson S."/>
            <person name="Dopson M."/>
        </authorList>
    </citation>
    <scope>NUCLEOTIDE SEQUENCE</scope>
    <source>
        <strain evidence="2">MM415A02396</strain>
        <strain evidence="3">MM415B04800</strain>
        <strain evidence="1">TM448A00954</strain>
        <strain evidence="4">TM448B01007</strain>
    </source>
</reference>
<dbReference type="EMBL" id="MT144686">
    <property type="protein sequence ID" value="QJH97430.1"/>
    <property type="molecule type" value="Genomic_DNA"/>
</dbReference>
<dbReference type="AlphaFoldDB" id="A0A6H1ZMA6"/>
<name>A0A6H1ZMA6_9ZZZZ</name>
<gene>
    <name evidence="2" type="ORF">MM415A02396_0003</name>
    <name evidence="3" type="ORF">MM415B04800_0006</name>
    <name evidence="1" type="ORF">TM448A00954_0010</name>
    <name evidence="4" type="ORF">TM448B01007_0017</name>
</gene>
<sequence length="115" mass="13184">MTIMRMFQKKDGKKPTKKNVETFKYNEVLDYVVKLAPFYSQNREVDPRAMPVVLPLGRLISVIDAYIHKGVNGIVNNDYQKLMESAEQIRERLSTVGAVVESMENAGLDYKEVDE</sequence>
<dbReference type="EMBL" id="MT143047">
    <property type="protein sequence ID" value="QJA92208.1"/>
    <property type="molecule type" value="Genomic_DNA"/>
</dbReference>
<evidence type="ECO:0000313" key="4">
    <source>
        <dbReference type="EMBL" id="QJH97430.1"/>
    </source>
</evidence>
<organism evidence="1">
    <name type="scientific">viral metagenome</name>
    <dbReference type="NCBI Taxonomy" id="1070528"/>
    <lineage>
        <taxon>unclassified sequences</taxon>
        <taxon>metagenomes</taxon>
        <taxon>organismal metagenomes</taxon>
    </lineage>
</organism>
<accession>A0A6H1ZMA6</accession>